<proteinExistence type="predicted"/>
<protein>
    <recommendedName>
        <fullName evidence="3">Retrovirus-related Pol polyprotein from transposon TNT 1-94</fullName>
    </recommendedName>
</protein>
<dbReference type="PANTHER" id="PTHR11439:SF463">
    <property type="entry name" value="REVERSE TRANSCRIPTASE TY1_COPIA-TYPE DOMAIN-CONTAINING PROTEIN"/>
    <property type="match status" value="1"/>
</dbReference>
<evidence type="ECO:0000313" key="1">
    <source>
        <dbReference type="EMBL" id="KAH9297082.1"/>
    </source>
</evidence>
<gene>
    <name evidence="1" type="ORF">KI387_028764</name>
</gene>
<dbReference type="CDD" id="cd09272">
    <property type="entry name" value="RNase_HI_RT_Ty1"/>
    <property type="match status" value="1"/>
</dbReference>
<dbReference type="EMBL" id="JAHRHJ020000010">
    <property type="protein sequence ID" value="KAH9297082.1"/>
    <property type="molecule type" value="Genomic_DNA"/>
</dbReference>
<name>A0AA38CH24_TAXCH</name>
<dbReference type="PANTHER" id="PTHR11439">
    <property type="entry name" value="GAG-POL-RELATED RETROTRANSPOSON"/>
    <property type="match status" value="1"/>
</dbReference>
<evidence type="ECO:0008006" key="3">
    <source>
        <dbReference type="Google" id="ProtNLM"/>
    </source>
</evidence>
<sequence length="82" mass="9157">TTDKWSTSGCYFSLGSGVVSWFNRKQKSVALSSVESEYIAASMETCEAIWLRKLLVAFFGQKVETTVIHCDNQSCIKLTENP</sequence>
<organism evidence="1 2">
    <name type="scientific">Taxus chinensis</name>
    <name type="common">Chinese yew</name>
    <name type="synonym">Taxus wallichiana var. chinensis</name>
    <dbReference type="NCBI Taxonomy" id="29808"/>
    <lineage>
        <taxon>Eukaryota</taxon>
        <taxon>Viridiplantae</taxon>
        <taxon>Streptophyta</taxon>
        <taxon>Embryophyta</taxon>
        <taxon>Tracheophyta</taxon>
        <taxon>Spermatophyta</taxon>
        <taxon>Pinopsida</taxon>
        <taxon>Pinidae</taxon>
        <taxon>Conifers II</taxon>
        <taxon>Cupressales</taxon>
        <taxon>Taxaceae</taxon>
        <taxon>Taxus</taxon>
    </lineage>
</organism>
<accession>A0AA38CH24</accession>
<feature type="non-terminal residue" evidence="1">
    <location>
        <position position="1"/>
    </location>
</feature>
<reference evidence="1 2" key="1">
    <citation type="journal article" date="2021" name="Nat. Plants">
        <title>The Taxus genome provides insights into paclitaxel biosynthesis.</title>
        <authorList>
            <person name="Xiong X."/>
            <person name="Gou J."/>
            <person name="Liao Q."/>
            <person name="Li Y."/>
            <person name="Zhou Q."/>
            <person name="Bi G."/>
            <person name="Li C."/>
            <person name="Du R."/>
            <person name="Wang X."/>
            <person name="Sun T."/>
            <person name="Guo L."/>
            <person name="Liang H."/>
            <person name="Lu P."/>
            <person name="Wu Y."/>
            <person name="Zhang Z."/>
            <person name="Ro D.K."/>
            <person name="Shang Y."/>
            <person name="Huang S."/>
            <person name="Yan J."/>
        </authorList>
    </citation>
    <scope>NUCLEOTIDE SEQUENCE [LARGE SCALE GENOMIC DNA]</scope>
    <source>
        <strain evidence="1">Ta-2019</strain>
    </source>
</reference>
<comment type="caution">
    <text evidence="1">The sequence shown here is derived from an EMBL/GenBank/DDBJ whole genome shotgun (WGS) entry which is preliminary data.</text>
</comment>
<evidence type="ECO:0000313" key="2">
    <source>
        <dbReference type="Proteomes" id="UP000824469"/>
    </source>
</evidence>
<dbReference type="AlphaFoldDB" id="A0AA38CH24"/>
<dbReference type="Proteomes" id="UP000824469">
    <property type="component" value="Unassembled WGS sequence"/>
</dbReference>
<feature type="non-terminal residue" evidence="1">
    <location>
        <position position="82"/>
    </location>
</feature>
<keyword evidence="2" id="KW-1185">Reference proteome</keyword>